<evidence type="ECO:0000256" key="1">
    <source>
        <dbReference type="ARBA" id="ARBA00004533"/>
    </source>
</evidence>
<keyword evidence="9" id="KW-0472">Membrane</keyword>
<reference evidence="11 12" key="1">
    <citation type="journal article" date="2016" name="Nat. Commun.">
        <title>Thousands of microbial genomes shed light on interconnected biogeochemical processes in an aquifer system.</title>
        <authorList>
            <person name="Anantharaman K."/>
            <person name="Brown C.T."/>
            <person name="Hug L.A."/>
            <person name="Sharon I."/>
            <person name="Castelle C.J."/>
            <person name="Probst A.J."/>
            <person name="Thomas B.C."/>
            <person name="Singh A."/>
            <person name="Wilkins M.J."/>
            <person name="Karaoz U."/>
            <person name="Brodie E.L."/>
            <person name="Williams K.H."/>
            <person name="Hubbard S.S."/>
            <person name="Banfield J.F."/>
        </authorList>
    </citation>
    <scope>NUCLEOTIDE SEQUENCE [LARGE SCALE GENOMIC DNA]</scope>
</reference>
<keyword evidence="6" id="KW-0997">Cell inner membrane</keyword>
<dbReference type="Pfam" id="PF01203">
    <property type="entry name" value="T2SSN"/>
    <property type="match status" value="1"/>
</dbReference>
<protein>
    <recommendedName>
        <fullName evidence="3">Type II secretion system protein N</fullName>
    </recommendedName>
    <alternativeName>
        <fullName evidence="10">General secretion pathway protein N</fullName>
    </alternativeName>
</protein>
<evidence type="ECO:0000313" key="12">
    <source>
        <dbReference type="Proteomes" id="UP000178885"/>
    </source>
</evidence>
<dbReference type="GO" id="GO:0015627">
    <property type="term" value="C:type II protein secretion system complex"/>
    <property type="evidence" value="ECO:0007669"/>
    <property type="project" value="InterPro"/>
</dbReference>
<comment type="similarity">
    <text evidence="2">Belongs to the GSP N family.</text>
</comment>
<evidence type="ECO:0000313" key="11">
    <source>
        <dbReference type="EMBL" id="OGI47211.1"/>
    </source>
</evidence>
<keyword evidence="8" id="KW-0653">Protein transport</keyword>
<dbReference type="GO" id="GO:0005886">
    <property type="term" value="C:plasma membrane"/>
    <property type="evidence" value="ECO:0007669"/>
    <property type="project" value="UniProtKB-SubCell"/>
</dbReference>
<name>A0A1F6TQ03_9PROT</name>
<sequence>MKRTTRYLVLGAIFYLAFLVVGAPSAWMAQGLKHFSQGRLGLAQTSGSLWRGQGELFIAFNSKEDRRLGRIEWRIEPWWLLLGRVQTRLQISAPDADLRGAVGLAFRKVAVRELSATLPADLAVAFYSPAMLFGAQGRVQIKSEELEFGGDGVRGGAEILWQGAGSRLSSVSPLGDYRLSFAGQGKLAQIKLETVRGDLMLGGEGQWRPESGALQFNGSARPAAHAQELEPLLRVLGPDQGGGQRSISVNLRLAAAATR</sequence>
<comment type="subcellular location">
    <subcellularLocation>
        <location evidence="1">Cell inner membrane</location>
    </subcellularLocation>
</comment>
<evidence type="ECO:0000256" key="9">
    <source>
        <dbReference type="ARBA" id="ARBA00023136"/>
    </source>
</evidence>
<evidence type="ECO:0000256" key="5">
    <source>
        <dbReference type="ARBA" id="ARBA00022475"/>
    </source>
</evidence>
<dbReference type="InterPro" id="IPR022792">
    <property type="entry name" value="T2SS_protein-GspN"/>
</dbReference>
<comment type="caution">
    <text evidence="11">The sequence shown here is derived from an EMBL/GenBank/DDBJ whole genome shotgun (WGS) entry which is preliminary data.</text>
</comment>
<gene>
    <name evidence="11" type="ORF">A2151_00825</name>
</gene>
<dbReference type="GO" id="GO:0015628">
    <property type="term" value="P:protein secretion by the type II secretion system"/>
    <property type="evidence" value="ECO:0007669"/>
    <property type="project" value="InterPro"/>
</dbReference>
<keyword evidence="7" id="KW-0812">Transmembrane</keyword>
<evidence type="ECO:0000256" key="8">
    <source>
        <dbReference type="ARBA" id="ARBA00022927"/>
    </source>
</evidence>
<evidence type="ECO:0000256" key="7">
    <source>
        <dbReference type="ARBA" id="ARBA00022692"/>
    </source>
</evidence>
<dbReference type="Proteomes" id="UP000178885">
    <property type="component" value="Unassembled WGS sequence"/>
</dbReference>
<proteinExistence type="inferred from homology"/>
<evidence type="ECO:0000256" key="4">
    <source>
        <dbReference type="ARBA" id="ARBA00022448"/>
    </source>
</evidence>
<accession>A0A1F6TQ03</accession>
<organism evidence="11 12">
    <name type="scientific">Candidatus Muproteobacteria bacterium RBG_16_65_34</name>
    <dbReference type="NCBI Taxonomy" id="1817760"/>
    <lineage>
        <taxon>Bacteria</taxon>
        <taxon>Pseudomonadati</taxon>
        <taxon>Pseudomonadota</taxon>
        <taxon>Candidatus Muproteobacteria</taxon>
    </lineage>
</organism>
<evidence type="ECO:0000256" key="6">
    <source>
        <dbReference type="ARBA" id="ARBA00022519"/>
    </source>
</evidence>
<keyword evidence="5" id="KW-1003">Cell membrane</keyword>
<dbReference type="EMBL" id="MFSU01000062">
    <property type="protein sequence ID" value="OGI47211.1"/>
    <property type="molecule type" value="Genomic_DNA"/>
</dbReference>
<dbReference type="AlphaFoldDB" id="A0A1F6TQ03"/>
<evidence type="ECO:0000256" key="3">
    <source>
        <dbReference type="ARBA" id="ARBA00021563"/>
    </source>
</evidence>
<keyword evidence="4" id="KW-0813">Transport</keyword>
<evidence type="ECO:0000256" key="10">
    <source>
        <dbReference type="ARBA" id="ARBA00030772"/>
    </source>
</evidence>
<evidence type="ECO:0000256" key="2">
    <source>
        <dbReference type="ARBA" id="ARBA00007208"/>
    </source>
</evidence>
<dbReference type="STRING" id="1817760.A2151_00825"/>